<comment type="caution">
    <text evidence="1">The sequence shown here is derived from an EMBL/GenBank/DDBJ whole genome shotgun (WGS) entry which is preliminary data.</text>
</comment>
<evidence type="ECO:0000313" key="2">
    <source>
        <dbReference type="Proteomes" id="UP001652564"/>
    </source>
</evidence>
<sequence length="165" mass="17912">MPYDVTITRLPLRALFDLKGRAAALEKWCGTALPPFPGRPNSRTEAADRGLHWTGPDRWLLMAPLAEEAALATALRADKVPVDLSITPVSDTLTFFAVTGPDVAEVMAVATPLDLHPDSFPPDGASWTEAFGIRSAIRTIAAGYEIAVDRSYADWFEESLRLACT</sequence>
<keyword evidence="2" id="KW-1185">Reference proteome</keyword>
<dbReference type="RefSeq" id="WP_263740702.1">
    <property type="nucleotide sequence ID" value="NZ_JAOWKZ010000003.1"/>
</dbReference>
<gene>
    <name evidence="1" type="ORF">OEZ71_14440</name>
</gene>
<evidence type="ECO:0000313" key="1">
    <source>
        <dbReference type="EMBL" id="MCV2873496.1"/>
    </source>
</evidence>
<dbReference type="InterPro" id="IPR007375">
    <property type="entry name" value="SoxG"/>
</dbReference>
<dbReference type="InterPro" id="IPR027266">
    <property type="entry name" value="TrmE/GcvT-like"/>
</dbReference>
<proteinExistence type="predicted"/>
<dbReference type="Pfam" id="PF04268">
    <property type="entry name" value="SoxG"/>
    <property type="match status" value="1"/>
</dbReference>
<accession>A0ABT2ZRW5</accession>
<name>A0ABT2ZRW5_9RHOB</name>
<dbReference type="Gene3D" id="3.30.1360.120">
    <property type="entry name" value="Probable tRNA modification gtpase trme, domain 1"/>
    <property type="match status" value="1"/>
</dbReference>
<reference evidence="1 2" key="1">
    <citation type="submission" date="2022-10" db="EMBL/GenBank/DDBJ databases">
        <title>Defluviimonas sp. nov., isolated from ocean surface sediments.</title>
        <authorList>
            <person name="He W."/>
            <person name="Wang L."/>
            <person name="Zhang D.-F."/>
        </authorList>
    </citation>
    <scope>NUCLEOTIDE SEQUENCE [LARGE SCALE GENOMIC DNA]</scope>
    <source>
        <strain evidence="1 2">WL0050</strain>
    </source>
</reference>
<organism evidence="1 2">
    <name type="scientific">Albidovulum litorale</name>
    <dbReference type="NCBI Taxonomy" id="2984134"/>
    <lineage>
        <taxon>Bacteria</taxon>
        <taxon>Pseudomonadati</taxon>
        <taxon>Pseudomonadota</taxon>
        <taxon>Alphaproteobacteria</taxon>
        <taxon>Rhodobacterales</taxon>
        <taxon>Paracoccaceae</taxon>
        <taxon>Albidovulum</taxon>
    </lineage>
</organism>
<dbReference type="Gene3D" id="3.30.70.1520">
    <property type="entry name" value="Heterotetrameric sarcosine oxidase"/>
    <property type="match status" value="1"/>
</dbReference>
<dbReference type="Proteomes" id="UP001652564">
    <property type="component" value="Unassembled WGS sequence"/>
</dbReference>
<dbReference type="EMBL" id="JAOWKZ010000003">
    <property type="protein sequence ID" value="MCV2873496.1"/>
    <property type="molecule type" value="Genomic_DNA"/>
</dbReference>
<dbReference type="SUPFAM" id="SSF103025">
    <property type="entry name" value="Folate-binding domain"/>
    <property type="match status" value="1"/>
</dbReference>
<protein>
    <submittedName>
        <fullName evidence="1">Sarcosine oxidase subunit gamma</fullName>
    </submittedName>
</protein>